<name>A0A382KQ44_9ZZZZ</name>
<reference evidence="2" key="1">
    <citation type="submission" date="2018-05" db="EMBL/GenBank/DDBJ databases">
        <authorList>
            <person name="Lanie J.A."/>
            <person name="Ng W.-L."/>
            <person name="Kazmierczak K.M."/>
            <person name="Andrzejewski T.M."/>
            <person name="Davidsen T.M."/>
            <person name="Wayne K.J."/>
            <person name="Tettelin H."/>
            <person name="Glass J.I."/>
            <person name="Rusch D."/>
            <person name="Podicherti R."/>
            <person name="Tsui H.-C.T."/>
            <person name="Winkler M.E."/>
        </authorList>
    </citation>
    <scope>NUCLEOTIDE SEQUENCE</scope>
</reference>
<gene>
    <name evidence="2" type="ORF">METZ01_LOCUS279828</name>
</gene>
<sequence length="80" mass="9117">MDSKYLAMKNNILGASIYSHKCRKLLLFIIVVMVSMLMTPASFSSTQTVNKAYSTNINGLWFKPSFNSIENTVVRKEVFF</sequence>
<proteinExistence type="predicted"/>
<accession>A0A382KQ44</accession>
<keyword evidence="1" id="KW-1133">Transmembrane helix</keyword>
<dbReference type="AlphaFoldDB" id="A0A382KQ44"/>
<feature type="transmembrane region" description="Helical" evidence="1">
    <location>
        <begin position="25"/>
        <end position="43"/>
    </location>
</feature>
<evidence type="ECO:0000256" key="1">
    <source>
        <dbReference type="SAM" id="Phobius"/>
    </source>
</evidence>
<keyword evidence="1" id="KW-0812">Transmembrane</keyword>
<keyword evidence="1" id="KW-0472">Membrane</keyword>
<organism evidence="2">
    <name type="scientific">marine metagenome</name>
    <dbReference type="NCBI Taxonomy" id="408172"/>
    <lineage>
        <taxon>unclassified sequences</taxon>
        <taxon>metagenomes</taxon>
        <taxon>ecological metagenomes</taxon>
    </lineage>
</organism>
<protein>
    <submittedName>
        <fullName evidence="2">Uncharacterized protein</fullName>
    </submittedName>
</protein>
<feature type="non-terminal residue" evidence="2">
    <location>
        <position position="80"/>
    </location>
</feature>
<evidence type="ECO:0000313" key="2">
    <source>
        <dbReference type="EMBL" id="SVC26974.1"/>
    </source>
</evidence>
<dbReference type="EMBL" id="UINC01082317">
    <property type="protein sequence ID" value="SVC26974.1"/>
    <property type="molecule type" value="Genomic_DNA"/>
</dbReference>